<keyword evidence="2" id="KW-1185">Reference proteome</keyword>
<dbReference type="EMBL" id="BBMT01000004">
    <property type="protein sequence ID" value="GAL34350.1"/>
    <property type="molecule type" value="Genomic_DNA"/>
</dbReference>
<reference evidence="1 2" key="2">
    <citation type="submission" date="2014-09" db="EMBL/GenBank/DDBJ databases">
        <authorList>
            <consortium name="NBRP consortium"/>
            <person name="Sawabe T."/>
            <person name="Meirelles P."/>
            <person name="Nakanishi M."/>
            <person name="Sayaka M."/>
            <person name="Hattori M."/>
            <person name="Ohkuma M."/>
        </authorList>
    </citation>
    <scope>NUCLEOTIDE SEQUENCE [LARGE SCALE GENOMIC DNA]</scope>
    <source>
        <strain evidence="1 2">JCM 19240</strain>
    </source>
</reference>
<sequence length="37" mass="4070">MDFNGVGLAGSRVNKLRDLSTFIPNQIRYVAPISFTA</sequence>
<accession>A0A090T2W8</accession>
<name>A0A090T2W8_9VIBR</name>
<evidence type="ECO:0000313" key="2">
    <source>
        <dbReference type="Proteomes" id="UP000029224"/>
    </source>
</evidence>
<comment type="caution">
    <text evidence="1">The sequence shown here is derived from an EMBL/GenBank/DDBJ whole genome shotgun (WGS) entry which is preliminary data.</text>
</comment>
<reference evidence="1 2" key="1">
    <citation type="submission" date="2014-09" db="EMBL/GenBank/DDBJ databases">
        <title>Vibrio maritimus JCM 19240. (C210) whole genome shotgun sequence.</title>
        <authorList>
            <person name="Sawabe T."/>
            <person name="Meirelles P."/>
            <person name="Nakanishi M."/>
            <person name="Sayaka M."/>
            <person name="Hattori M."/>
            <person name="Ohkuma M."/>
        </authorList>
    </citation>
    <scope>NUCLEOTIDE SEQUENCE [LARGE SCALE GENOMIC DNA]</scope>
    <source>
        <strain evidence="1 2">JCM 19240</strain>
    </source>
</reference>
<evidence type="ECO:0000313" key="1">
    <source>
        <dbReference type="EMBL" id="GAL34350.1"/>
    </source>
</evidence>
<gene>
    <name evidence="1" type="ORF">JCM19240_1258</name>
</gene>
<proteinExistence type="predicted"/>
<organism evidence="1 2">
    <name type="scientific">Vibrio maritimus</name>
    <dbReference type="NCBI Taxonomy" id="990268"/>
    <lineage>
        <taxon>Bacteria</taxon>
        <taxon>Pseudomonadati</taxon>
        <taxon>Pseudomonadota</taxon>
        <taxon>Gammaproteobacteria</taxon>
        <taxon>Vibrionales</taxon>
        <taxon>Vibrionaceae</taxon>
        <taxon>Vibrio</taxon>
    </lineage>
</organism>
<protein>
    <submittedName>
        <fullName evidence="1">Uncharacterized protein</fullName>
    </submittedName>
</protein>
<dbReference type="AlphaFoldDB" id="A0A090T2W8"/>
<dbReference type="Proteomes" id="UP000029224">
    <property type="component" value="Unassembled WGS sequence"/>
</dbReference>